<evidence type="ECO:0000256" key="7">
    <source>
        <dbReference type="HAMAP-Rule" id="MF_00631"/>
    </source>
</evidence>
<evidence type="ECO:0000313" key="10">
    <source>
        <dbReference type="Proteomes" id="UP001209083"/>
    </source>
</evidence>
<evidence type="ECO:0000256" key="2">
    <source>
        <dbReference type="ARBA" id="ARBA00022618"/>
    </source>
</evidence>
<evidence type="ECO:0000256" key="4">
    <source>
        <dbReference type="ARBA" id="ARBA00022989"/>
    </source>
</evidence>
<reference evidence="9 10" key="1">
    <citation type="submission" date="2023-05" db="EMBL/GenBank/DDBJ databases">
        <title>Lithophilousrod everest ZFBP1038 complete genpme.</title>
        <authorList>
            <person name="Tian M."/>
        </authorList>
    </citation>
    <scope>NUCLEOTIDE SEQUENCE [LARGE SCALE GENOMIC DNA]</scope>
    <source>
        <strain evidence="9 10">ZFBP1038</strain>
    </source>
</reference>
<feature type="compositionally biased region" description="Basic residues" evidence="8">
    <location>
        <begin position="1"/>
        <end position="10"/>
    </location>
</feature>
<feature type="compositionally biased region" description="Low complexity" evidence="8">
    <location>
        <begin position="11"/>
        <end position="21"/>
    </location>
</feature>
<keyword evidence="1 7" id="KW-1003">Cell membrane</keyword>
<accession>A0ABY8QS56</accession>
<evidence type="ECO:0000256" key="8">
    <source>
        <dbReference type="SAM" id="MobiDB-lite"/>
    </source>
</evidence>
<keyword evidence="2 7" id="KW-0132">Cell division</keyword>
<dbReference type="RefSeq" id="WP_349638554.1">
    <property type="nucleotide sequence ID" value="NZ_CP090958.1"/>
</dbReference>
<dbReference type="Proteomes" id="UP001209083">
    <property type="component" value="Chromosome"/>
</dbReference>
<comment type="function">
    <text evidence="7">Involved in cell division.</text>
</comment>
<gene>
    <name evidence="7" type="primary">crgA</name>
    <name evidence="9" type="ORF">LWF01_16970</name>
</gene>
<evidence type="ECO:0000256" key="1">
    <source>
        <dbReference type="ARBA" id="ARBA00022475"/>
    </source>
</evidence>
<dbReference type="EMBL" id="CP090958">
    <property type="protein sequence ID" value="WGW11763.1"/>
    <property type="molecule type" value="Genomic_DNA"/>
</dbReference>
<dbReference type="Pfam" id="PF06781">
    <property type="entry name" value="CrgA"/>
    <property type="match status" value="1"/>
</dbReference>
<protein>
    <recommendedName>
        <fullName evidence="7">Cell division protein CrgA</fullName>
    </recommendedName>
</protein>
<feature type="region of interest" description="Disordered" evidence="8">
    <location>
        <begin position="1"/>
        <end position="21"/>
    </location>
</feature>
<comment type="subcellular location">
    <subcellularLocation>
        <location evidence="7">Cell membrane</location>
        <topology evidence="7">Multi-pass membrane protein</topology>
    </subcellularLocation>
</comment>
<evidence type="ECO:0000256" key="3">
    <source>
        <dbReference type="ARBA" id="ARBA00022692"/>
    </source>
</evidence>
<dbReference type="InterPro" id="IPR009619">
    <property type="entry name" value="CrgA"/>
</dbReference>
<organism evidence="9 10">
    <name type="scientific">Saxibacter everestensis</name>
    <dbReference type="NCBI Taxonomy" id="2909229"/>
    <lineage>
        <taxon>Bacteria</taxon>
        <taxon>Bacillati</taxon>
        <taxon>Actinomycetota</taxon>
        <taxon>Actinomycetes</taxon>
        <taxon>Micrococcales</taxon>
        <taxon>Brevibacteriaceae</taxon>
        <taxon>Saxibacter</taxon>
    </lineage>
</organism>
<proteinExistence type="inferred from homology"/>
<evidence type="ECO:0000313" key="9">
    <source>
        <dbReference type="EMBL" id="WGW11763.1"/>
    </source>
</evidence>
<keyword evidence="4 7" id="KW-1133">Transmembrane helix</keyword>
<keyword evidence="5 7" id="KW-0472">Membrane</keyword>
<sequence length="81" mass="9023">MPESKTRKKSAYTAPTASTSTKPNARWFLPVMLGILLLGLAWIITFYVSQGAFPVESWGNWNLLAGFAIIIVGFGMSTRWR</sequence>
<feature type="transmembrane region" description="Helical" evidence="7">
    <location>
        <begin position="61"/>
        <end position="80"/>
    </location>
</feature>
<dbReference type="HAMAP" id="MF_00631">
    <property type="entry name" value="CrgA"/>
    <property type="match status" value="1"/>
</dbReference>
<evidence type="ECO:0000256" key="5">
    <source>
        <dbReference type="ARBA" id="ARBA00023136"/>
    </source>
</evidence>
<keyword evidence="10" id="KW-1185">Reference proteome</keyword>
<keyword evidence="6 7" id="KW-0131">Cell cycle</keyword>
<name>A0ABY8QS56_9MICO</name>
<keyword evidence="3 7" id="KW-0812">Transmembrane</keyword>
<feature type="transmembrane region" description="Helical" evidence="7">
    <location>
        <begin position="27"/>
        <end position="49"/>
    </location>
</feature>
<comment type="similarity">
    <text evidence="7">Belongs to the CrgA family.</text>
</comment>
<evidence type="ECO:0000256" key="6">
    <source>
        <dbReference type="ARBA" id="ARBA00023306"/>
    </source>
</evidence>
<dbReference type="GO" id="GO:0051301">
    <property type="term" value="P:cell division"/>
    <property type="evidence" value="ECO:0007669"/>
    <property type="project" value="UniProtKB-KW"/>
</dbReference>